<dbReference type="GO" id="GO:0005886">
    <property type="term" value="C:plasma membrane"/>
    <property type="evidence" value="ECO:0007669"/>
    <property type="project" value="UniProtKB-SubCell"/>
</dbReference>
<keyword evidence="4" id="KW-1003">Cell membrane</keyword>
<proteinExistence type="inferred from homology"/>
<evidence type="ECO:0000256" key="8">
    <source>
        <dbReference type="SAM" id="Phobius"/>
    </source>
</evidence>
<keyword evidence="6 8" id="KW-1133">Transmembrane helix</keyword>
<organism evidence="9 10">
    <name type="scientific">Secundilactobacillus collinoides DSM 20515 = JCM 1123</name>
    <dbReference type="NCBI Taxonomy" id="1423733"/>
    <lineage>
        <taxon>Bacteria</taxon>
        <taxon>Bacillati</taxon>
        <taxon>Bacillota</taxon>
        <taxon>Bacilli</taxon>
        <taxon>Lactobacillales</taxon>
        <taxon>Lactobacillaceae</taxon>
        <taxon>Secundilactobacillus</taxon>
    </lineage>
</organism>
<evidence type="ECO:0000256" key="7">
    <source>
        <dbReference type="ARBA" id="ARBA00023136"/>
    </source>
</evidence>
<evidence type="ECO:0000256" key="4">
    <source>
        <dbReference type="ARBA" id="ARBA00022475"/>
    </source>
</evidence>
<feature type="transmembrane region" description="Helical" evidence="8">
    <location>
        <begin position="217"/>
        <end position="237"/>
    </location>
</feature>
<dbReference type="EMBL" id="AYYR01000127">
    <property type="protein sequence ID" value="KRM73390.1"/>
    <property type="molecule type" value="Genomic_DNA"/>
</dbReference>
<comment type="caution">
    <text evidence="9">The sequence shown here is derived from an EMBL/GenBank/DDBJ whole genome shotgun (WGS) entry which is preliminary data.</text>
</comment>
<dbReference type="AlphaFoldDB" id="A0A0R2B1G7"/>
<feature type="transmembrane region" description="Helical" evidence="8">
    <location>
        <begin position="166"/>
        <end position="185"/>
    </location>
</feature>
<dbReference type="Pfam" id="PF03591">
    <property type="entry name" value="AzlC"/>
    <property type="match status" value="1"/>
</dbReference>
<dbReference type="InterPro" id="IPR011606">
    <property type="entry name" value="Brnchd-chn_aa_trnsp_permease"/>
</dbReference>
<dbReference type="GO" id="GO:1903785">
    <property type="term" value="P:L-valine transmembrane transport"/>
    <property type="evidence" value="ECO:0007669"/>
    <property type="project" value="TreeGrafter"/>
</dbReference>
<keyword evidence="3" id="KW-0813">Transport</keyword>
<evidence type="ECO:0000256" key="3">
    <source>
        <dbReference type="ARBA" id="ARBA00022448"/>
    </source>
</evidence>
<dbReference type="STRING" id="33960.TY91_05295"/>
<comment type="subcellular location">
    <subcellularLocation>
        <location evidence="1">Cell membrane</location>
        <topology evidence="1">Multi-pass membrane protein</topology>
    </subcellularLocation>
</comment>
<evidence type="ECO:0000256" key="1">
    <source>
        <dbReference type="ARBA" id="ARBA00004651"/>
    </source>
</evidence>
<feature type="transmembrane region" description="Helical" evidence="8">
    <location>
        <begin position="21"/>
        <end position="39"/>
    </location>
</feature>
<evidence type="ECO:0000256" key="5">
    <source>
        <dbReference type="ARBA" id="ARBA00022692"/>
    </source>
</evidence>
<accession>A0A0R2B1G7</accession>
<reference evidence="9 10" key="1">
    <citation type="journal article" date="2015" name="Genome Announc.">
        <title>Expanding the biotechnology potential of lactobacilli through comparative genomics of 213 strains and associated genera.</title>
        <authorList>
            <person name="Sun Z."/>
            <person name="Harris H.M."/>
            <person name="McCann A."/>
            <person name="Guo C."/>
            <person name="Argimon S."/>
            <person name="Zhang W."/>
            <person name="Yang X."/>
            <person name="Jeffery I.B."/>
            <person name="Cooney J.C."/>
            <person name="Kagawa T.F."/>
            <person name="Liu W."/>
            <person name="Song Y."/>
            <person name="Salvetti E."/>
            <person name="Wrobel A."/>
            <person name="Rasinkangas P."/>
            <person name="Parkhill J."/>
            <person name="Rea M.C."/>
            <person name="O'Sullivan O."/>
            <person name="Ritari J."/>
            <person name="Douillard F.P."/>
            <person name="Paul Ross R."/>
            <person name="Yang R."/>
            <person name="Briner A.E."/>
            <person name="Felis G.E."/>
            <person name="de Vos W.M."/>
            <person name="Barrangou R."/>
            <person name="Klaenhammer T.R."/>
            <person name="Caufield P.W."/>
            <person name="Cui Y."/>
            <person name="Zhang H."/>
            <person name="O'Toole P.W."/>
        </authorList>
    </citation>
    <scope>NUCLEOTIDE SEQUENCE [LARGE SCALE GENOMIC DNA]</scope>
    <source>
        <strain evidence="9 10">DSM 20515</strain>
    </source>
</reference>
<keyword evidence="5 8" id="KW-0812">Transmembrane</keyword>
<feature type="transmembrane region" description="Helical" evidence="8">
    <location>
        <begin position="140"/>
        <end position="160"/>
    </location>
</feature>
<keyword evidence="7 8" id="KW-0472">Membrane</keyword>
<evidence type="ECO:0000256" key="6">
    <source>
        <dbReference type="ARBA" id="ARBA00022989"/>
    </source>
</evidence>
<evidence type="ECO:0000256" key="2">
    <source>
        <dbReference type="ARBA" id="ARBA00010735"/>
    </source>
</evidence>
<dbReference type="Proteomes" id="UP000051845">
    <property type="component" value="Unassembled WGS sequence"/>
</dbReference>
<dbReference type="PATRIC" id="fig|1423733.4.peg.1455"/>
<feature type="transmembrane region" description="Helical" evidence="8">
    <location>
        <begin position="192"/>
        <end position="211"/>
    </location>
</feature>
<protein>
    <submittedName>
        <fullName evidence="9">Azaleucine resistance protein AzlC</fullName>
    </submittedName>
</protein>
<evidence type="ECO:0000313" key="10">
    <source>
        <dbReference type="Proteomes" id="UP000051845"/>
    </source>
</evidence>
<comment type="similarity">
    <text evidence="2">Belongs to the AzlC family.</text>
</comment>
<evidence type="ECO:0000313" key="9">
    <source>
        <dbReference type="EMBL" id="KRM73390.1"/>
    </source>
</evidence>
<dbReference type="PANTHER" id="PTHR34979">
    <property type="entry name" value="INNER MEMBRANE PROTEIN YGAZ"/>
    <property type="match status" value="1"/>
</dbReference>
<sequence>MMKVTGDLTARTGFKDTIPTAFGYIGIGVAFGIIGQSNHLSVLEILLMSLITYAGSAQFVIVSMVALHANILSIVLSVFLVNSRMILMSTVIAPYMKKESMVRNIWIGTLLTDETFALSMNKLNYTEHRLAYSWFNSANLTAYLTWFAASGIGGALGNLITNPEQFGLGFALVAMFIGLLYLQIITDKAIRLGIQFSVVGFVAVIMYLGMALIPENILLLLVALLGCTFGVTLKHVFR</sequence>
<dbReference type="PANTHER" id="PTHR34979:SF1">
    <property type="entry name" value="INNER MEMBRANE PROTEIN YGAZ"/>
    <property type="match status" value="1"/>
</dbReference>
<gene>
    <name evidence="9" type="ORF">FC82_GL001386</name>
</gene>
<name>A0A0R2B1G7_SECCO</name>